<evidence type="ECO:0000256" key="7">
    <source>
        <dbReference type="ARBA" id="ARBA00023065"/>
    </source>
</evidence>
<sequence>MSGKDKNGWKPSVSDGTSTEETTVYLKNFSFLEEDNPAFLPDETFSNGLGSSEQTTTCELKPEIVDTKDTSIGSDEKDIAERSLIYSRHEKVPMKDFSKEIRGAKDIERFANRAILLLNMNVTNVDKIIEEILKAMVHINDIPALKSLLFTHDGVHQLRKTVQSSCIAMGGGFDYDQSWICSMCCSPLVTKTMVGIAHLHHPANFGTTAQEISFVIIIITPTKEKGTKSEFEIGRTFGTLFSCPDLRQELSQCSSAAQFNNVLRKYAEILAEQNRKSQMHQETEQKEVCKCGFMRGLRKDLKRRLPHYISDYKDGVVGPRSVQKTLSTTLFLYFAILLPSMAFGVLNNVNTGGKLNVETVIYSQIFGGLVFALFGGTPQIVLLTTAPLALYTKIIYSICKDFDIDFAAMFGCVGLWNTFFLFIYSFFDLSILMQWSTRSSEEIFALFIAIAFTVDSFKSLAQNFDTYYNTQCHDNLTSTLTDDLHTCSPEKSILYLFLLLATLWVGVSLFNFKNTPYLTSAKREMFSDYALPASVIIMSFVGAYLFRDIKLGESFDPDTTNATLELVPFSKLNVGSIFGGMGLGFCLSLLFFMDQNISAALVNAPQNKMKKGTAYHWDLFVVGVINGILSIFAFPWLHAALPHSPLHVLALADVEERVDQGHVYRTIVHVRETRLTAIFSHILIGLSVLILNYLAYIPNPVLYGLFLFVAVTSLYDNQMFERFCLLFTEQSAYPPNHFIRQVPQRKMHLFTGLQVLQLVILCIFGFAPYPYLKMFFPVLIFGLIPVRHKIIPYIINDKFLKAMDGN</sequence>
<keyword evidence="6 9" id="KW-1133">Transmembrane helix</keyword>
<comment type="subcellular location">
    <subcellularLocation>
        <location evidence="1">Cell membrane</location>
        <topology evidence="1">Multi-pass membrane protein</topology>
    </subcellularLocation>
</comment>
<evidence type="ECO:0000256" key="9">
    <source>
        <dbReference type="SAM" id="Phobius"/>
    </source>
</evidence>
<dbReference type="PANTHER" id="PTHR11453">
    <property type="entry name" value="ANION EXCHANGE PROTEIN"/>
    <property type="match status" value="1"/>
</dbReference>
<keyword evidence="7" id="KW-0406">Ion transport</keyword>
<accession>A0A6P7T132</accession>
<feature type="transmembrane region" description="Helical" evidence="9">
    <location>
        <begin position="493"/>
        <end position="514"/>
    </location>
</feature>
<feature type="transmembrane region" description="Helical" evidence="9">
    <location>
        <begin position="361"/>
        <end position="386"/>
    </location>
</feature>
<feature type="transmembrane region" description="Helical" evidence="9">
    <location>
        <begin position="526"/>
        <end position="546"/>
    </location>
</feature>
<keyword evidence="4" id="KW-1003">Cell membrane</keyword>
<dbReference type="Gene3D" id="3.40.930.10">
    <property type="entry name" value="Mannitol-specific EII, Chain A"/>
    <property type="match status" value="1"/>
</dbReference>
<dbReference type="PANTHER" id="PTHR11453:SF127">
    <property type="entry name" value="SOLUTE CARRIER FAMILY 4 MEMBER 11"/>
    <property type="match status" value="1"/>
</dbReference>
<organism evidence="11 12">
    <name type="scientific">Octopus sinensis</name>
    <name type="common">East Asian common octopus</name>
    <dbReference type="NCBI Taxonomy" id="2607531"/>
    <lineage>
        <taxon>Eukaryota</taxon>
        <taxon>Metazoa</taxon>
        <taxon>Spiralia</taxon>
        <taxon>Lophotrochozoa</taxon>
        <taxon>Mollusca</taxon>
        <taxon>Cephalopoda</taxon>
        <taxon>Coleoidea</taxon>
        <taxon>Octopodiformes</taxon>
        <taxon>Octopoda</taxon>
        <taxon>Incirrata</taxon>
        <taxon>Octopodidae</taxon>
        <taxon>Octopus</taxon>
    </lineage>
</organism>
<dbReference type="Pfam" id="PF00955">
    <property type="entry name" value="HCO3_cotransp"/>
    <property type="match status" value="1"/>
</dbReference>
<gene>
    <name evidence="12 13" type="primary">LOC115218652</name>
</gene>
<dbReference type="RefSeq" id="XP_029644433.1">
    <property type="nucleotide sequence ID" value="XM_029788573.2"/>
</dbReference>
<feature type="transmembrane region" description="Helical" evidence="9">
    <location>
        <begin position="406"/>
        <end position="431"/>
    </location>
</feature>
<dbReference type="KEGG" id="osn:115218652"/>
<dbReference type="InterPro" id="IPR016152">
    <property type="entry name" value="PTrfase/Anion_transptr"/>
</dbReference>
<reference evidence="12 13" key="1">
    <citation type="submission" date="2025-08" db="UniProtKB">
        <authorList>
            <consortium name="RefSeq"/>
        </authorList>
    </citation>
    <scope>IDENTIFICATION</scope>
</reference>
<comment type="similarity">
    <text evidence="2">Belongs to the anion exchanger (TC 2.A.31) family.</text>
</comment>
<evidence type="ECO:0000256" key="3">
    <source>
        <dbReference type="ARBA" id="ARBA00022448"/>
    </source>
</evidence>
<keyword evidence="5 9" id="KW-0812">Transmembrane</keyword>
<feature type="transmembrane region" description="Helical" evidence="9">
    <location>
        <begin position="614"/>
        <end position="637"/>
    </location>
</feature>
<keyword evidence="8 9" id="KW-0472">Membrane</keyword>
<dbReference type="RefSeq" id="XP_036364297.1">
    <property type="nucleotide sequence ID" value="XM_036508404.1"/>
</dbReference>
<keyword evidence="3" id="KW-0813">Transport</keyword>
<name>A0A6P7T132_9MOLL</name>
<evidence type="ECO:0000256" key="4">
    <source>
        <dbReference type="ARBA" id="ARBA00022475"/>
    </source>
</evidence>
<evidence type="ECO:0000313" key="11">
    <source>
        <dbReference type="Proteomes" id="UP000515154"/>
    </source>
</evidence>
<dbReference type="GO" id="GO:0006820">
    <property type="term" value="P:monoatomic anion transport"/>
    <property type="evidence" value="ECO:0007669"/>
    <property type="project" value="InterPro"/>
</dbReference>
<dbReference type="Gene3D" id="1.10.287.570">
    <property type="entry name" value="Helical hairpin bin"/>
    <property type="match status" value="1"/>
</dbReference>
<dbReference type="InterPro" id="IPR003020">
    <property type="entry name" value="HCO3_transpt_euk"/>
</dbReference>
<dbReference type="SUPFAM" id="SSF55804">
    <property type="entry name" value="Phoshotransferase/anion transport protein"/>
    <property type="match status" value="1"/>
</dbReference>
<evidence type="ECO:0000256" key="6">
    <source>
        <dbReference type="ARBA" id="ARBA00022989"/>
    </source>
</evidence>
<feature type="transmembrane region" description="Helical" evidence="9">
    <location>
        <begin position="330"/>
        <end position="349"/>
    </location>
</feature>
<evidence type="ECO:0000259" key="10">
    <source>
        <dbReference type="Pfam" id="PF00955"/>
    </source>
</evidence>
<evidence type="ECO:0000256" key="5">
    <source>
        <dbReference type="ARBA" id="ARBA00022692"/>
    </source>
</evidence>
<feature type="transmembrane region" description="Helical" evidence="9">
    <location>
        <begin position="693"/>
        <end position="715"/>
    </location>
</feature>
<dbReference type="Proteomes" id="UP000515154">
    <property type="component" value="Linkage group LG13"/>
</dbReference>
<protein>
    <submittedName>
        <fullName evidence="12 13">Sodium bicarbonate transporter-like protein 11 isoform X1</fullName>
    </submittedName>
</protein>
<dbReference type="AlphaFoldDB" id="A0A6P7T132"/>
<dbReference type="FunFam" id="1.10.287.570:FF:000002">
    <property type="entry name" value="Solute carrier family 4 member 11"/>
    <property type="match status" value="1"/>
</dbReference>
<evidence type="ECO:0000256" key="1">
    <source>
        <dbReference type="ARBA" id="ARBA00004651"/>
    </source>
</evidence>
<evidence type="ECO:0000313" key="13">
    <source>
        <dbReference type="RefSeq" id="XP_036364297.1"/>
    </source>
</evidence>
<dbReference type="GO" id="GO:0016323">
    <property type="term" value="C:basolateral plasma membrane"/>
    <property type="evidence" value="ECO:0007669"/>
    <property type="project" value="TreeGrafter"/>
</dbReference>
<dbReference type="PRINTS" id="PR01231">
    <property type="entry name" value="HCO3TRNSPORT"/>
</dbReference>
<evidence type="ECO:0000256" key="8">
    <source>
        <dbReference type="ARBA" id="ARBA00023136"/>
    </source>
</evidence>
<feature type="transmembrane region" description="Helical" evidence="9">
    <location>
        <begin position="749"/>
        <end position="769"/>
    </location>
</feature>
<feature type="domain" description="Bicarbonate transporter-like transmembrane" evidence="10">
    <location>
        <begin position="469"/>
        <end position="805"/>
    </location>
</feature>
<evidence type="ECO:0000313" key="12">
    <source>
        <dbReference type="RefSeq" id="XP_029644433.1"/>
    </source>
</evidence>
<keyword evidence="11" id="KW-1185">Reference proteome</keyword>
<dbReference type="GO" id="GO:0050801">
    <property type="term" value="P:monoatomic ion homeostasis"/>
    <property type="evidence" value="ECO:0007669"/>
    <property type="project" value="TreeGrafter"/>
</dbReference>
<feature type="transmembrane region" description="Helical" evidence="9">
    <location>
        <begin position="574"/>
        <end position="593"/>
    </location>
</feature>
<proteinExistence type="inferred from homology"/>
<evidence type="ECO:0000256" key="2">
    <source>
        <dbReference type="ARBA" id="ARBA00010993"/>
    </source>
</evidence>
<dbReference type="InterPro" id="IPR011531">
    <property type="entry name" value="HCO3_transpt-like_TM_dom"/>
</dbReference>
<dbReference type="GO" id="GO:0005452">
    <property type="term" value="F:solute:inorganic anion antiporter activity"/>
    <property type="evidence" value="ECO:0007669"/>
    <property type="project" value="InterPro"/>
</dbReference>